<keyword evidence="2" id="KW-1185">Reference proteome</keyword>
<accession>A0A8J4RHS3</accession>
<protein>
    <submittedName>
        <fullName evidence="1">Uncharacterized protein</fullName>
    </submittedName>
</protein>
<proteinExistence type="predicted"/>
<dbReference type="AlphaFoldDB" id="A0A8J4RHS3"/>
<sequence>MHCLRTRGPGLFGTTRIRWYMSQPHHFPSKYGKLLGELSRTTKVPLSTAFHLKSNPALCWTAPHPSTHKYGRKSSHKGRLKPVKYQKKIQRNLLLRSGT</sequence>
<comment type="caution">
    <text evidence="1">The sequence shown here is derived from an EMBL/GenBank/DDBJ whole genome shotgun (WGS) entry which is preliminary data.</text>
</comment>
<name>A0A8J4RHS3_9ROSI</name>
<reference evidence="1" key="1">
    <citation type="submission" date="2020-03" db="EMBL/GenBank/DDBJ databases">
        <title>Castanea mollissima Vanexum genome sequencing.</title>
        <authorList>
            <person name="Staton M."/>
        </authorList>
    </citation>
    <scope>NUCLEOTIDE SEQUENCE</scope>
    <source>
        <tissue evidence="1">Leaf</tissue>
    </source>
</reference>
<organism evidence="1 2">
    <name type="scientific">Castanea mollissima</name>
    <name type="common">Chinese chestnut</name>
    <dbReference type="NCBI Taxonomy" id="60419"/>
    <lineage>
        <taxon>Eukaryota</taxon>
        <taxon>Viridiplantae</taxon>
        <taxon>Streptophyta</taxon>
        <taxon>Embryophyta</taxon>
        <taxon>Tracheophyta</taxon>
        <taxon>Spermatophyta</taxon>
        <taxon>Magnoliopsida</taxon>
        <taxon>eudicotyledons</taxon>
        <taxon>Gunneridae</taxon>
        <taxon>Pentapetalae</taxon>
        <taxon>rosids</taxon>
        <taxon>fabids</taxon>
        <taxon>Fagales</taxon>
        <taxon>Fagaceae</taxon>
        <taxon>Castanea</taxon>
    </lineage>
</organism>
<dbReference type="Proteomes" id="UP000737018">
    <property type="component" value="Unassembled WGS sequence"/>
</dbReference>
<evidence type="ECO:0000313" key="2">
    <source>
        <dbReference type="Proteomes" id="UP000737018"/>
    </source>
</evidence>
<gene>
    <name evidence="1" type="ORF">CMV_006099</name>
</gene>
<dbReference type="EMBL" id="JRKL02000562">
    <property type="protein sequence ID" value="KAF3970185.1"/>
    <property type="molecule type" value="Genomic_DNA"/>
</dbReference>
<evidence type="ECO:0000313" key="1">
    <source>
        <dbReference type="EMBL" id="KAF3970185.1"/>
    </source>
</evidence>